<reference evidence="1" key="1">
    <citation type="submission" date="2019-10" db="EMBL/GenBank/DDBJ databases">
        <title>Draft genome sequece of Microseira wollei NIES-4236.</title>
        <authorList>
            <person name="Yamaguchi H."/>
            <person name="Suzuki S."/>
            <person name="Kawachi M."/>
        </authorList>
    </citation>
    <scope>NUCLEOTIDE SEQUENCE</scope>
    <source>
        <strain evidence="1">NIES-4236</strain>
    </source>
</reference>
<protein>
    <submittedName>
        <fullName evidence="1">Uncharacterized protein</fullName>
    </submittedName>
</protein>
<evidence type="ECO:0000313" key="1">
    <source>
        <dbReference type="EMBL" id="GET40179.1"/>
    </source>
</evidence>
<dbReference type="EMBL" id="BLAY01000083">
    <property type="protein sequence ID" value="GET40179.1"/>
    <property type="molecule type" value="Genomic_DNA"/>
</dbReference>
<comment type="caution">
    <text evidence="1">The sequence shown here is derived from an EMBL/GenBank/DDBJ whole genome shotgun (WGS) entry which is preliminary data.</text>
</comment>
<evidence type="ECO:0000313" key="2">
    <source>
        <dbReference type="Proteomes" id="UP001050975"/>
    </source>
</evidence>
<proteinExistence type="predicted"/>
<dbReference type="RefSeq" id="WP_226585995.1">
    <property type="nucleotide sequence ID" value="NZ_BLAY01000083.1"/>
</dbReference>
<gene>
    <name evidence="1" type="ORF">MiSe_49870</name>
</gene>
<dbReference type="AlphaFoldDB" id="A0AAV3WJF2"/>
<accession>A0AAV3WJF2</accession>
<name>A0AAV3WJF2_9CYAN</name>
<keyword evidence="2" id="KW-1185">Reference proteome</keyword>
<dbReference type="Proteomes" id="UP001050975">
    <property type="component" value="Unassembled WGS sequence"/>
</dbReference>
<sequence length="73" mass="8398">MTWICTRTAQFEFKVKTRQREKLFMDQVSQKPLKPNPFTTYRDAKTGRWIVVLPDSVSDKLTLEASASTSSSI</sequence>
<organism evidence="1 2">
    <name type="scientific">Microseira wollei NIES-4236</name>
    <dbReference type="NCBI Taxonomy" id="2530354"/>
    <lineage>
        <taxon>Bacteria</taxon>
        <taxon>Bacillati</taxon>
        <taxon>Cyanobacteriota</taxon>
        <taxon>Cyanophyceae</taxon>
        <taxon>Oscillatoriophycideae</taxon>
        <taxon>Aerosakkonematales</taxon>
        <taxon>Aerosakkonemataceae</taxon>
        <taxon>Microseira</taxon>
    </lineage>
</organism>